<dbReference type="InterPro" id="IPR001806">
    <property type="entry name" value="Small_GTPase"/>
</dbReference>
<proteinExistence type="predicted"/>
<evidence type="ECO:0000313" key="1">
    <source>
        <dbReference type="EMBL" id="CAD7262952.1"/>
    </source>
</evidence>
<dbReference type="InterPro" id="IPR027417">
    <property type="entry name" value="P-loop_NTPase"/>
</dbReference>
<dbReference type="Pfam" id="PF00071">
    <property type="entry name" value="Ras"/>
    <property type="match status" value="1"/>
</dbReference>
<dbReference type="EMBL" id="OC003199">
    <property type="protein sequence ID" value="CAD7262952.1"/>
    <property type="molecule type" value="Genomic_DNA"/>
</dbReference>
<name>A0A7R9AZH7_TIMSH</name>
<dbReference type="AlphaFoldDB" id="A0A7R9AZH7"/>
<organism evidence="1">
    <name type="scientific">Timema shepardi</name>
    <name type="common">Walking stick</name>
    <dbReference type="NCBI Taxonomy" id="629360"/>
    <lineage>
        <taxon>Eukaryota</taxon>
        <taxon>Metazoa</taxon>
        <taxon>Ecdysozoa</taxon>
        <taxon>Arthropoda</taxon>
        <taxon>Hexapoda</taxon>
        <taxon>Insecta</taxon>
        <taxon>Pterygota</taxon>
        <taxon>Neoptera</taxon>
        <taxon>Polyneoptera</taxon>
        <taxon>Phasmatodea</taxon>
        <taxon>Timematodea</taxon>
        <taxon>Timematoidea</taxon>
        <taxon>Timematidae</taxon>
        <taxon>Timema</taxon>
    </lineage>
</organism>
<protein>
    <submittedName>
        <fullName evidence="1">Uncharacterized protein</fullName>
    </submittedName>
</protein>
<dbReference type="GO" id="GO:0003924">
    <property type="term" value="F:GTPase activity"/>
    <property type="evidence" value="ECO:0007669"/>
    <property type="project" value="InterPro"/>
</dbReference>
<sequence length="149" mass="16762">MTAVGKTCLLISYTTNAFPGEYIPTVGSPSPHWVVPRHVFLLDVLVCDITIRWSDRFLPTVLFRFIKPSISVLLVFLPLPEHESGIGTLANLTNSVDRKCLSARLDYSLFINRGWRSRTPQLLLTRMQRDLKSKFLYQLSGAGIGGRVV</sequence>
<accession>A0A7R9AZH7</accession>
<gene>
    <name evidence="1" type="ORF">TSIB3V08_LOCUS7047</name>
</gene>
<dbReference type="Gene3D" id="3.40.50.300">
    <property type="entry name" value="P-loop containing nucleotide triphosphate hydrolases"/>
    <property type="match status" value="1"/>
</dbReference>
<dbReference type="GO" id="GO:0005525">
    <property type="term" value="F:GTP binding"/>
    <property type="evidence" value="ECO:0007669"/>
    <property type="project" value="InterPro"/>
</dbReference>
<dbReference type="SUPFAM" id="SSF52540">
    <property type="entry name" value="P-loop containing nucleoside triphosphate hydrolases"/>
    <property type="match status" value="1"/>
</dbReference>
<reference evidence="1" key="1">
    <citation type="submission" date="2020-11" db="EMBL/GenBank/DDBJ databases">
        <authorList>
            <person name="Tran Van P."/>
        </authorList>
    </citation>
    <scope>NUCLEOTIDE SEQUENCE</scope>
</reference>